<protein>
    <submittedName>
        <fullName evidence="4">Virulence factor Mce family protein</fullName>
    </submittedName>
</protein>
<evidence type="ECO:0000313" key="4">
    <source>
        <dbReference type="EMBL" id="AEV73543.1"/>
    </source>
</evidence>
<feature type="domain" description="Mce/MlaD" evidence="2">
    <location>
        <begin position="26"/>
        <end position="98"/>
    </location>
</feature>
<keyword evidence="5" id="KW-1185">Reference proteome</keyword>
<dbReference type="HOGENOM" id="CLU_026704_4_0_11"/>
<dbReference type="KEGG" id="mrh:MycrhN_3001"/>
<dbReference type="NCBIfam" id="TIGR00996">
    <property type="entry name" value="Mtu_fam_mce"/>
    <property type="match status" value="1"/>
</dbReference>
<evidence type="ECO:0000259" key="3">
    <source>
        <dbReference type="Pfam" id="PF11887"/>
    </source>
</evidence>
<proteinExistence type="predicted"/>
<dbReference type="PATRIC" id="fig|710685.3.peg.3000"/>
<dbReference type="Pfam" id="PF02470">
    <property type="entry name" value="MlaD"/>
    <property type="match status" value="1"/>
</dbReference>
<dbReference type="PANTHER" id="PTHR33371">
    <property type="entry name" value="INTERMEMBRANE PHOSPHOLIPID TRANSPORT SYSTEM BINDING PROTEIN MLAD-RELATED"/>
    <property type="match status" value="1"/>
</dbReference>
<dbReference type="InterPro" id="IPR003399">
    <property type="entry name" value="Mce/MlaD"/>
</dbReference>
<feature type="compositionally biased region" description="Pro residues" evidence="1">
    <location>
        <begin position="429"/>
        <end position="446"/>
    </location>
</feature>
<gene>
    <name evidence="4" type="ordered locus">MycrhN_3001</name>
</gene>
<dbReference type="PRINTS" id="PR01782">
    <property type="entry name" value="MCEVIRFACTOR"/>
</dbReference>
<dbReference type="EMBL" id="CP003169">
    <property type="protein sequence ID" value="AEV73543.1"/>
    <property type="molecule type" value="Genomic_DNA"/>
</dbReference>
<dbReference type="InterPro" id="IPR024516">
    <property type="entry name" value="Mce_C"/>
</dbReference>
<dbReference type="GO" id="GO:0005576">
    <property type="term" value="C:extracellular region"/>
    <property type="evidence" value="ECO:0007669"/>
    <property type="project" value="TreeGrafter"/>
</dbReference>
<dbReference type="eggNOG" id="COG1463">
    <property type="taxonomic scope" value="Bacteria"/>
</dbReference>
<feature type="region of interest" description="Disordered" evidence="1">
    <location>
        <begin position="332"/>
        <end position="470"/>
    </location>
</feature>
<accession>G8RKE1</accession>
<dbReference type="AlphaFoldDB" id="G8RKE1"/>
<dbReference type="Pfam" id="PF11887">
    <property type="entry name" value="Mce4_CUP1"/>
    <property type="match status" value="1"/>
</dbReference>
<dbReference type="InterPro" id="IPR052336">
    <property type="entry name" value="MlaD_Phospholipid_Transporter"/>
</dbReference>
<evidence type="ECO:0000259" key="2">
    <source>
        <dbReference type="Pfam" id="PF02470"/>
    </source>
</evidence>
<feature type="compositionally biased region" description="Pro residues" evidence="1">
    <location>
        <begin position="410"/>
        <end position="421"/>
    </location>
</feature>
<dbReference type="STRING" id="710685.MycrhN_3001"/>
<dbReference type="Proteomes" id="UP000005442">
    <property type="component" value="Chromosome"/>
</dbReference>
<dbReference type="PANTHER" id="PTHR33371:SF18">
    <property type="entry name" value="MCE-FAMILY PROTEIN MCE3C"/>
    <property type="match status" value="1"/>
</dbReference>
<sequence length="470" mass="49304">MAVILVVLATGVGQSFTSVPMLFAEPRYYGEFTDSGALRAGDKVRILGMDVGTVQEVKISTPRVVVRFTLGSNLIGTQSRLAIRTDTILGRKVLEIEPRGEETLRPDATLPVGQTTTPYQIYDAFFDATKAASGWDLDTVKQSLQVLSDTIDQTYPHLSATLDGVERFANTVGKRDEQVQHLLGETSKVAGVLGIHGDQINRLLVNAQSLLAAVNERGRAIDALLSNVTSVSAQVAGLINDNPNLNTVLKQVNDVSDVLVKRKDDLVTTVTELGKFVASLSEIVSSGPYVKAAIFNLAPYQVLQPFVDAAFKERGIDPENFWRGAGLPAFQWPDPNGARFPNGAPPPAPPVLEGTPEHPGPAVLKGSPCSYTPPADGSPRPGDPLPCVNLDVGPFGGPSYPTPVDIQTSPPNPNALPPAPGVPAAAVPGAPPPDAPGTPVPLPEAPPGARTVPLPPAPSATPNDAEGGSQ</sequence>
<name>G8RKE1_MYCRN</name>
<evidence type="ECO:0000313" key="5">
    <source>
        <dbReference type="Proteomes" id="UP000005442"/>
    </source>
</evidence>
<dbReference type="InterPro" id="IPR005693">
    <property type="entry name" value="Mce"/>
</dbReference>
<organism evidence="4 5">
    <name type="scientific">Mycolicibacterium rhodesiae (strain NBB3)</name>
    <name type="common">Mycobacterium rhodesiae</name>
    <dbReference type="NCBI Taxonomy" id="710685"/>
    <lineage>
        <taxon>Bacteria</taxon>
        <taxon>Bacillati</taxon>
        <taxon>Actinomycetota</taxon>
        <taxon>Actinomycetes</taxon>
        <taxon>Mycobacteriales</taxon>
        <taxon>Mycobacteriaceae</taxon>
        <taxon>Mycolicibacterium</taxon>
    </lineage>
</organism>
<feature type="domain" description="Mammalian cell entry C-terminal" evidence="3">
    <location>
        <begin position="156"/>
        <end position="280"/>
    </location>
</feature>
<evidence type="ECO:0000256" key="1">
    <source>
        <dbReference type="SAM" id="MobiDB-lite"/>
    </source>
</evidence>
<reference evidence="4 5" key="1">
    <citation type="submission" date="2011-12" db="EMBL/GenBank/DDBJ databases">
        <title>Complete sequence of Mycobacterium rhodesiae NBB3.</title>
        <authorList>
            <consortium name="US DOE Joint Genome Institute"/>
            <person name="Lucas S."/>
            <person name="Han J."/>
            <person name="Lapidus A."/>
            <person name="Cheng J.-F."/>
            <person name="Goodwin L."/>
            <person name="Pitluck S."/>
            <person name="Peters L."/>
            <person name="Mikhailova N."/>
            <person name="Gu W."/>
            <person name="Detter J.C."/>
            <person name="Han C."/>
            <person name="Tapia R."/>
            <person name="Land M."/>
            <person name="Hauser L."/>
            <person name="Kyrpides N."/>
            <person name="Ivanova N."/>
            <person name="Pagani I."/>
            <person name="Mattes T."/>
            <person name="Holmes A."/>
            <person name="Rutledge P."/>
            <person name="Paulsen I."/>
            <person name="Coleman N."/>
            <person name="Woyke T."/>
        </authorList>
    </citation>
    <scope>NUCLEOTIDE SEQUENCE [LARGE SCALE GENOMIC DNA]</scope>
    <source>
        <strain evidence="4 5">NBB3</strain>
    </source>
</reference>